<dbReference type="Pfam" id="PF00271">
    <property type="entry name" value="Helicase_C"/>
    <property type="match status" value="1"/>
</dbReference>
<keyword evidence="1" id="KW-0547">Nucleotide-binding</keyword>
<keyword evidence="6" id="KW-0347">Helicase</keyword>
<dbReference type="PROSITE" id="PS51192">
    <property type="entry name" value="HELICASE_ATP_BIND_1"/>
    <property type="match status" value="1"/>
</dbReference>
<proteinExistence type="predicted"/>
<dbReference type="Gene3D" id="3.40.50.300">
    <property type="entry name" value="P-loop containing nucleotide triphosphate hydrolases"/>
    <property type="match status" value="2"/>
</dbReference>
<reference evidence="6 7" key="1">
    <citation type="journal article" date="2019" name="Int. J. Syst. Evol. Microbiol.">
        <title>The Global Catalogue of Microorganisms (GCM) 10K type strain sequencing project: providing services to taxonomists for standard genome sequencing and annotation.</title>
        <authorList>
            <consortium name="The Broad Institute Genomics Platform"/>
            <consortium name="The Broad Institute Genome Sequencing Center for Infectious Disease"/>
            <person name="Wu L."/>
            <person name="Ma J."/>
        </authorList>
    </citation>
    <scope>NUCLEOTIDE SEQUENCE [LARGE SCALE GENOMIC DNA]</scope>
    <source>
        <strain evidence="6 7">JCM 15395</strain>
    </source>
</reference>
<evidence type="ECO:0000256" key="1">
    <source>
        <dbReference type="ARBA" id="ARBA00022741"/>
    </source>
</evidence>
<gene>
    <name evidence="6" type="primary">comFA</name>
    <name evidence="6" type="ORF">GCM10009001_02100</name>
</gene>
<name>A0ABN1FG59_9BACI</name>
<dbReference type="InterPro" id="IPR027417">
    <property type="entry name" value="P-loop_NTPase"/>
</dbReference>
<dbReference type="InterPro" id="IPR014001">
    <property type="entry name" value="Helicase_ATP-bd"/>
</dbReference>
<organism evidence="6 7">
    <name type="scientific">Virgibacillus siamensis</name>
    <dbReference type="NCBI Taxonomy" id="480071"/>
    <lineage>
        <taxon>Bacteria</taxon>
        <taxon>Bacillati</taxon>
        <taxon>Bacillota</taxon>
        <taxon>Bacilli</taxon>
        <taxon>Bacillales</taxon>
        <taxon>Bacillaceae</taxon>
        <taxon>Virgibacillus</taxon>
    </lineage>
</organism>
<protein>
    <submittedName>
        <fullName evidence="6">ATP-dependent helicase ComFA</fullName>
    </submittedName>
</protein>
<evidence type="ECO:0000256" key="2">
    <source>
        <dbReference type="ARBA" id="ARBA00022840"/>
    </source>
</evidence>
<dbReference type="SUPFAM" id="SSF52540">
    <property type="entry name" value="P-loop containing nucleoside triphosphate hydrolases"/>
    <property type="match status" value="1"/>
</dbReference>
<dbReference type="EMBL" id="BAAADS010000001">
    <property type="protein sequence ID" value="GAA0589757.1"/>
    <property type="molecule type" value="Genomic_DNA"/>
</dbReference>
<evidence type="ECO:0000256" key="3">
    <source>
        <dbReference type="ARBA" id="ARBA00023125"/>
    </source>
</evidence>
<dbReference type="PANTHER" id="PTHR30580">
    <property type="entry name" value="PRIMOSOMAL PROTEIN N"/>
    <property type="match status" value="1"/>
</dbReference>
<dbReference type="InterPro" id="IPR001650">
    <property type="entry name" value="Helicase_C-like"/>
</dbReference>
<dbReference type="RefSeq" id="WP_390350880.1">
    <property type="nucleotide sequence ID" value="NZ_JBHUMU010000012.1"/>
</dbReference>
<evidence type="ECO:0000313" key="6">
    <source>
        <dbReference type="EMBL" id="GAA0589757.1"/>
    </source>
</evidence>
<dbReference type="SMART" id="SM00487">
    <property type="entry name" value="DEXDc"/>
    <property type="match status" value="1"/>
</dbReference>
<comment type="caution">
    <text evidence="6">The sequence shown here is derived from an EMBL/GenBank/DDBJ whole genome shotgun (WGS) entry which is preliminary data.</text>
</comment>
<feature type="domain" description="Helicase C-terminal" evidence="5">
    <location>
        <begin position="223"/>
        <end position="370"/>
    </location>
</feature>
<dbReference type="PROSITE" id="PS51194">
    <property type="entry name" value="HELICASE_CTER"/>
    <property type="match status" value="1"/>
</dbReference>
<dbReference type="InterPro" id="IPR006935">
    <property type="entry name" value="Helicase/UvrB_N"/>
</dbReference>
<feature type="domain" description="Helicase ATP-binding" evidence="4">
    <location>
        <begin position="42"/>
        <end position="194"/>
    </location>
</feature>
<sequence length="370" mass="41597">MECMPLFEWNGPRAVWTTHEDACTWDGELTKVQHRAADRITTAITAEEPELLIWAVCGAGKTEMLFPGITEALRLGKRICIATPRTDVVRELLPRIRTAFSNVYIQGMYGGSRENDGSAQMIIATTHQLLRFKHAFDVIIIDETDAFPYHADPSLAFAANRAKKITSTTIYLTATPRPVHRKRILTNKLSHIFVPVRFHGHPLPVPIFTMTFSLQKDLRQSTIPKSFLDWVKKRSDRNRQLLIFVPTISLAENLIPNLKTALQDNNVTAVHASDVDREEKINRYRNKQIQTLVTTTILERGVTFPSVDVAVLDSGHTVFDEAALVQIAGRAGRSPADPTGEVVFFHDGKTEAMMEAVRLIKKMNKRGGFN</sequence>
<keyword evidence="3" id="KW-0238">DNA-binding</keyword>
<keyword evidence="7" id="KW-1185">Reference proteome</keyword>
<dbReference type="Pfam" id="PF04851">
    <property type="entry name" value="ResIII"/>
    <property type="match status" value="1"/>
</dbReference>
<keyword evidence="2" id="KW-0067">ATP-binding</keyword>
<dbReference type="Proteomes" id="UP001500866">
    <property type="component" value="Unassembled WGS sequence"/>
</dbReference>
<dbReference type="GO" id="GO:0004386">
    <property type="term" value="F:helicase activity"/>
    <property type="evidence" value="ECO:0007669"/>
    <property type="project" value="UniProtKB-KW"/>
</dbReference>
<evidence type="ECO:0000313" key="7">
    <source>
        <dbReference type="Proteomes" id="UP001500866"/>
    </source>
</evidence>
<keyword evidence="6" id="KW-0378">Hydrolase</keyword>
<accession>A0ABN1FG59</accession>
<dbReference type="PANTHER" id="PTHR30580:SF1">
    <property type="entry name" value="COMF OPERON PROTEIN 1"/>
    <property type="match status" value="1"/>
</dbReference>
<dbReference type="SMART" id="SM00490">
    <property type="entry name" value="HELICc"/>
    <property type="match status" value="1"/>
</dbReference>
<evidence type="ECO:0000259" key="5">
    <source>
        <dbReference type="PROSITE" id="PS51194"/>
    </source>
</evidence>
<evidence type="ECO:0000259" key="4">
    <source>
        <dbReference type="PROSITE" id="PS51192"/>
    </source>
</evidence>